<reference evidence="1" key="1">
    <citation type="submission" date="2017-02" db="UniProtKB">
        <authorList>
            <consortium name="WormBaseParasite"/>
        </authorList>
    </citation>
    <scope>IDENTIFICATION</scope>
</reference>
<evidence type="ECO:0000313" key="1">
    <source>
        <dbReference type="WBParaSite" id="HPLM_0001177401-mRNA-1"/>
    </source>
</evidence>
<name>A0A0N4WKY7_HAEPC</name>
<proteinExistence type="predicted"/>
<dbReference type="WBParaSite" id="HPLM_0001177401-mRNA-1">
    <property type="protein sequence ID" value="HPLM_0001177401-mRNA-1"/>
    <property type="gene ID" value="HPLM_0001177401"/>
</dbReference>
<protein>
    <submittedName>
        <fullName evidence="1">3-isopropylmalate dehydrogenase</fullName>
    </submittedName>
</protein>
<sequence length="81" mass="9048">LLRMGQLLALPVVSSFRYKLNIADMEMLKYLLQKLKTIVKPGIAGSMELARSLLTGSDVGDVLEFEVGAEIFTYFTIRGEH</sequence>
<accession>A0A0N4WKY7</accession>
<organism evidence="1">
    <name type="scientific">Haemonchus placei</name>
    <name type="common">Barber's pole worm</name>
    <dbReference type="NCBI Taxonomy" id="6290"/>
    <lineage>
        <taxon>Eukaryota</taxon>
        <taxon>Metazoa</taxon>
        <taxon>Ecdysozoa</taxon>
        <taxon>Nematoda</taxon>
        <taxon>Chromadorea</taxon>
        <taxon>Rhabditida</taxon>
        <taxon>Rhabditina</taxon>
        <taxon>Rhabditomorpha</taxon>
        <taxon>Strongyloidea</taxon>
        <taxon>Trichostrongylidae</taxon>
        <taxon>Haemonchus</taxon>
    </lineage>
</organism>
<dbReference type="AlphaFoldDB" id="A0A0N4WKY7"/>